<reference evidence="2" key="1">
    <citation type="submission" date="2024-05" db="EMBL/GenBank/DDBJ databases">
        <title>30 novel species of actinomycetes from the DSMZ collection.</title>
        <authorList>
            <person name="Nouioui I."/>
        </authorList>
    </citation>
    <scope>NUCLEOTIDE SEQUENCE</scope>
    <source>
        <strain evidence="2">DSM 40712</strain>
    </source>
</reference>
<evidence type="ECO:0000259" key="1">
    <source>
        <dbReference type="Pfam" id="PF13546"/>
    </source>
</evidence>
<dbReference type="PANTHER" id="PTHR33627:SF1">
    <property type="entry name" value="TRANSPOSASE"/>
    <property type="match status" value="1"/>
</dbReference>
<dbReference type="Proteomes" id="UP001180724">
    <property type="component" value="Unassembled WGS sequence"/>
</dbReference>
<dbReference type="Pfam" id="PF13546">
    <property type="entry name" value="DDE_5"/>
    <property type="match status" value="1"/>
</dbReference>
<accession>A0ABU3AYX4</accession>
<dbReference type="EMBL" id="JAVRFH010000059">
    <property type="protein sequence ID" value="MDT0615383.1"/>
    <property type="molecule type" value="Genomic_DNA"/>
</dbReference>
<evidence type="ECO:0000313" key="2">
    <source>
        <dbReference type="EMBL" id="MDT0615383.1"/>
    </source>
</evidence>
<dbReference type="InterPro" id="IPR038721">
    <property type="entry name" value="IS701-like_DDE_dom"/>
</dbReference>
<dbReference type="InterPro" id="IPR039365">
    <property type="entry name" value="IS701-like"/>
</dbReference>
<dbReference type="RefSeq" id="WP_311582533.1">
    <property type="nucleotide sequence ID" value="NZ_JAVRFH010000059.1"/>
</dbReference>
<dbReference type="PANTHER" id="PTHR33627">
    <property type="entry name" value="TRANSPOSASE"/>
    <property type="match status" value="1"/>
</dbReference>
<feature type="domain" description="Transposase IS701-like DDE" evidence="1">
    <location>
        <begin position="26"/>
        <end position="245"/>
    </location>
</feature>
<proteinExistence type="predicted"/>
<keyword evidence="3" id="KW-1185">Reference proteome</keyword>
<comment type="caution">
    <text evidence="2">The sequence shown here is derived from an EMBL/GenBank/DDBJ whole genome shotgun (WGS) entry which is preliminary data.</text>
</comment>
<protein>
    <submittedName>
        <fullName evidence="2">Transposase</fullName>
    </submittedName>
</protein>
<sequence length="399" mass="44322">MADLHESAALESALDAPMSAFAQVIFGHMARADQRRWAEVYLRGLLTTRGRKSVRRIAATVSRSPTAAMSLQQFVNASPWEWAPTRRELTRLAERGMNPRAWTIGNAILPKRGDYSCGVHRRFVPAMGRSINCQVGTGIFVASDDMAIPVDWRLLLPEEWTEDPGKRLRARIPEALGCRPMWAQVLNLVDTLASRTTRPRVPVVADMSECPEAEAFLHGLSRRGHQFVVAVRPALQVVGRAAESHRVVRGASLGRVQRMATARDVVRRPGARQWLAAGEGRHPQVQFLSRPVGLPGVGHTYRIFSEWYSEDAPSPRVWITNLVDHHIDHLMALTRLHAGTLAALVSLERDFGLVDFEGRSFPGWHHHMTLTSAAYAYSRLSRSAGAGGEWLDLSTCVSV</sequence>
<name>A0ABU3AYX4_9ACTN</name>
<gene>
    <name evidence="2" type="ORF">RM812_35105</name>
</gene>
<evidence type="ECO:0000313" key="3">
    <source>
        <dbReference type="Proteomes" id="UP001180724"/>
    </source>
</evidence>
<organism evidence="2 3">
    <name type="scientific">Streptomyces lancefieldiae</name>
    <dbReference type="NCBI Taxonomy" id="3075520"/>
    <lineage>
        <taxon>Bacteria</taxon>
        <taxon>Bacillati</taxon>
        <taxon>Actinomycetota</taxon>
        <taxon>Actinomycetes</taxon>
        <taxon>Kitasatosporales</taxon>
        <taxon>Streptomycetaceae</taxon>
        <taxon>Streptomyces</taxon>
    </lineage>
</organism>